<dbReference type="RefSeq" id="WP_380138975.1">
    <property type="nucleotide sequence ID" value="NZ_JBHLUI010000010.1"/>
</dbReference>
<dbReference type="GO" id="GO:0016787">
    <property type="term" value="F:hydrolase activity"/>
    <property type="evidence" value="ECO:0007669"/>
    <property type="project" value="UniProtKB-KW"/>
</dbReference>
<evidence type="ECO:0000313" key="3">
    <source>
        <dbReference type="EMBL" id="MFB9377523.1"/>
    </source>
</evidence>
<dbReference type="InterPro" id="IPR005511">
    <property type="entry name" value="SMP-30"/>
</dbReference>
<dbReference type="Proteomes" id="UP001589748">
    <property type="component" value="Unassembled WGS sequence"/>
</dbReference>
<dbReference type="Pfam" id="PF08450">
    <property type="entry name" value="SGL"/>
    <property type="match status" value="1"/>
</dbReference>
<evidence type="ECO:0000259" key="2">
    <source>
        <dbReference type="Pfam" id="PF08450"/>
    </source>
</evidence>
<organism evidence="3 4">
    <name type="scientific">Kineococcus gynurae</name>
    <dbReference type="NCBI Taxonomy" id="452979"/>
    <lineage>
        <taxon>Bacteria</taxon>
        <taxon>Bacillati</taxon>
        <taxon>Actinomycetota</taxon>
        <taxon>Actinomycetes</taxon>
        <taxon>Kineosporiales</taxon>
        <taxon>Kineosporiaceae</taxon>
        <taxon>Kineococcus</taxon>
    </lineage>
</organism>
<protein>
    <submittedName>
        <fullName evidence="3">SMP-30/gluconolactonase/LRE family protein</fullName>
        <ecNumber evidence="3">3.1.1.99</ecNumber>
    </submittedName>
</protein>
<keyword evidence="4" id="KW-1185">Reference proteome</keyword>
<dbReference type="InterPro" id="IPR011042">
    <property type="entry name" value="6-blade_b-propeller_TolB-like"/>
</dbReference>
<evidence type="ECO:0000256" key="1">
    <source>
        <dbReference type="ARBA" id="ARBA00008853"/>
    </source>
</evidence>
<comment type="caution">
    <text evidence="3">The sequence shown here is derived from an EMBL/GenBank/DDBJ whole genome shotgun (WGS) entry which is preliminary data.</text>
</comment>
<dbReference type="PRINTS" id="PR01790">
    <property type="entry name" value="SMP30FAMILY"/>
</dbReference>
<sequence length="293" mass="30913">MVHAERVTPVLTHHGEGACWSEQWGGLRFVDLYAGDVCTLREDGSVDRIHVGPVAACVRPRVGGGAIIATERGVLLEDSAGALDPFPAARPAFFGETSGLRMNEGGCDPQGRFYIGSMAYDQTDGRGDGRASLYRLGADGVVAVVLPAVTISNGLGFSPDGTLAYYNDTPTGRIDVFDVVDGDLRERRPFARVHGERSEGHPDGLCVDAEGGVWTALFGGSGVHRYAPDGSLSEVVEVGARQVTSCTFGGAELEELWITTSRENLEDDDDPAAGSLFRFPAGVRGLAALPFAG</sequence>
<name>A0ABV5LTV1_9ACTN</name>
<comment type="similarity">
    <text evidence="1">Belongs to the SMP-30/CGR1 family.</text>
</comment>
<gene>
    <name evidence="3" type="ORF">ACFFVI_11120</name>
</gene>
<reference evidence="3 4" key="1">
    <citation type="submission" date="2024-09" db="EMBL/GenBank/DDBJ databases">
        <authorList>
            <person name="Sun Q."/>
            <person name="Mori K."/>
        </authorList>
    </citation>
    <scope>NUCLEOTIDE SEQUENCE [LARGE SCALE GENOMIC DNA]</scope>
    <source>
        <strain evidence="3 4">TISTR 1856</strain>
    </source>
</reference>
<accession>A0ABV5LTV1</accession>
<proteinExistence type="inferred from homology"/>
<dbReference type="PANTHER" id="PTHR10907">
    <property type="entry name" value="REGUCALCIN"/>
    <property type="match status" value="1"/>
</dbReference>
<dbReference type="Gene3D" id="2.120.10.30">
    <property type="entry name" value="TolB, C-terminal domain"/>
    <property type="match status" value="1"/>
</dbReference>
<feature type="domain" description="SMP-30/Gluconolactonase/LRE-like region" evidence="2">
    <location>
        <begin position="15"/>
        <end position="261"/>
    </location>
</feature>
<evidence type="ECO:0000313" key="4">
    <source>
        <dbReference type="Proteomes" id="UP001589748"/>
    </source>
</evidence>
<dbReference type="PANTHER" id="PTHR10907:SF47">
    <property type="entry name" value="REGUCALCIN"/>
    <property type="match status" value="1"/>
</dbReference>
<dbReference type="SUPFAM" id="SSF63829">
    <property type="entry name" value="Calcium-dependent phosphotriesterase"/>
    <property type="match status" value="1"/>
</dbReference>
<keyword evidence="3" id="KW-0378">Hydrolase</keyword>
<dbReference type="EMBL" id="JBHMDM010000005">
    <property type="protein sequence ID" value="MFB9377523.1"/>
    <property type="molecule type" value="Genomic_DNA"/>
</dbReference>
<dbReference type="InterPro" id="IPR013658">
    <property type="entry name" value="SGL"/>
</dbReference>
<dbReference type="EC" id="3.1.1.99" evidence="3"/>